<protein>
    <recommendedName>
        <fullName evidence="3">RING-type domain-containing protein</fullName>
    </recommendedName>
</protein>
<organism evidence="4 5">
    <name type="scientific">Madurella mycetomatis</name>
    <dbReference type="NCBI Taxonomy" id="100816"/>
    <lineage>
        <taxon>Eukaryota</taxon>
        <taxon>Fungi</taxon>
        <taxon>Dikarya</taxon>
        <taxon>Ascomycota</taxon>
        <taxon>Pezizomycotina</taxon>
        <taxon>Sordariomycetes</taxon>
        <taxon>Sordariomycetidae</taxon>
        <taxon>Sordariales</taxon>
        <taxon>Sordariales incertae sedis</taxon>
        <taxon>Madurella</taxon>
    </lineage>
</organism>
<gene>
    <name evidence="4" type="ORF">MMYC01_206721</name>
</gene>
<feature type="region of interest" description="Disordered" evidence="2">
    <location>
        <begin position="188"/>
        <end position="221"/>
    </location>
</feature>
<name>A0A175W1K3_9PEZI</name>
<keyword evidence="1" id="KW-0862">Zinc</keyword>
<feature type="region of interest" description="Disordered" evidence="2">
    <location>
        <begin position="315"/>
        <end position="337"/>
    </location>
</feature>
<dbReference type="GO" id="GO:0008270">
    <property type="term" value="F:zinc ion binding"/>
    <property type="evidence" value="ECO:0007669"/>
    <property type="project" value="UniProtKB-KW"/>
</dbReference>
<dbReference type="AlphaFoldDB" id="A0A175W1K3"/>
<evidence type="ECO:0000313" key="5">
    <source>
        <dbReference type="Proteomes" id="UP000078237"/>
    </source>
</evidence>
<feature type="region of interest" description="Disordered" evidence="2">
    <location>
        <begin position="1"/>
        <end position="126"/>
    </location>
</feature>
<reference evidence="4 5" key="1">
    <citation type="journal article" date="2016" name="Genome Announc.">
        <title>Genome Sequence of Madurella mycetomatis mm55, Isolated from a Human Mycetoma Case in Sudan.</title>
        <authorList>
            <person name="Smit S."/>
            <person name="Derks M.F."/>
            <person name="Bervoets S."/>
            <person name="Fahal A."/>
            <person name="van Leeuwen W."/>
            <person name="van Belkum A."/>
            <person name="van de Sande W.W."/>
        </authorList>
    </citation>
    <scope>NUCLEOTIDE SEQUENCE [LARGE SCALE GENOMIC DNA]</scope>
    <source>
        <strain evidence="5">mm55</strain>
    </source>
</reference>
<keyword evidence="1" id="KW-0863">Zinc-finger</keyword>
<evidence type="ECO:0000256" key="2">
    <source>
        <dbReference type="SAM" id="MobiDB-lite"/>
    </source>
</evidence>
<dbReference type="Proteomes" id="UP000078237">
    <property type="component" value="Unassembled WGS sequence"/>
</dbReference>
<accession>A0A175W1K3</accession>
<evidence type="ECO:0000259" key="3">
    <source>
        <dbReference type="PROSITE" id="PS50089"/>
    </source>
</evidence>
<dbReference type="OrthoDB" id="10645559at2759"/>
<feature type="compositionally biased region" description="Low complexity" evidence="2">
    <location>
        <begin position="94"/>
        <end position="112"/>
    </location>
</feature>
<proteinExistence type="predicted"/>
<dbReference type="VEuPathDB" id="FungiDB:MMYC01_206721"/>
<dbReference type="InterPro" id="IPR001841">
    <property type="entry name" value="Znf_RING"/>
</dbReference>
<dbReference type="EMBL" id="LCTW02000189">
    <property type="protein sequence ID" value="KXX76864.1"/>
    <property type="molecule type" value="Genomic_DNA"/>
</dbReference>
<dbReference type="PROSITE" id="PS50089">
    <property type="entry name" value="ZF_RING_2"/>
    <property type="match status" value="1"/>
</dbReference>
<keyword evidence="1" id="KW-0479">Metal-binding</keyword>
<sequence>MGNDVSKPTGSGKDDAPAQANAIPLPTPAQTPVKGPGPNRLTPEMTPPRTYGPPTPPSSGISKQPPIPAHARFGFRLGTPTPPETPITPSVSFSLPDTPASLSTSLTTPSSAKHTPKYTTPPSPCSKCHRPILPSDPHTRDPPPRPLRCGHTLCRVCTRTSLLAALATDPFTPAACPCCACWPTSSSSRTSYRPQDGDISLDSPSQSPDIEDDEGGGQKGNQIPLAVLGTASTPAEFLAYRDKLRERKTPVAQRLYCHDKEGCGMFLSGEWQRPRTGTCPLCGGRTCKVCGGRAHLFGAGGGSRLGNKRRAKRTVGLKRSKRPTRDRKGQFCQHQVT</sequence>
<comment type="caution">
    <text evidence="4">The sequence shown here is derived from an EMBL/GenBank/DDBJ whole genome shotgun (WGS) entry which is preliminary data.</text>
</comment>
<feature type="compositionally biased region" description="Basic residues" evidence="2">
    <location>
        <begin position="315"/>
        <end position="325"/>
    </location>
</feature>
<evidence type="ECO:0000313" key="4">
    <source>
        <dbReference type="EMBL" id="KXX76864.1"/>
    </source>
</evidence>
<feature type="domain" description="RING-type" evidence="3">
    <location>
        <begin position="125"/>
        <end position="179"/>
    </location>
</feature>
<evidence type="ECO:0000256" key="1">
    <source>
        <dbReference type="PROSITE-ProRule" id="PRU00175"/>
    </source>
</evidence>
<keyword evidence="5" id="KW-1185">Reference proteome</keyword>